<evidence type="ECO:0000256" key="4">
    <source>
        <dbReference type="ARBA" id="ARBA00022989"/>
    </source>
</evidence>
<dbReference type="InterPro" id="IPR007881">
    <property type="entry name" value="UNC-50"/>
</dbReference>
<feature type="transmembrane region" description="Helical" evidence="7">
    <location>
        <begin position="163"/>
        <end position="183"/>
    </location>
</feature>
<evidence type="ECO:0000256" key="1">
    <source>
        <dbReference type="ARBA" id="ARBA00004141"/>
    </source>
</evidence>
<keyword evidence="9" id="KW-1185">Reference proteome</keyword>
<evidence type="ECO:0000256" key="2">
    <source>
        <dbReference type="ARBA" id="ARBA00006293"/>
    </source>
</evidence>
<feature type="transmembrane region" description="Helical" evidence="7">
    <location>
        <begin position="79"/>
        <end position="98"/>
    </location>
</feature>
<feature type="transmembrane region" description="Helical" evidence="7">
    <location>
        <begin position="110"/>
        <end position="133"/>
    </location>
</feature>
<evidence type="ECO:0000313" key="8">
    <source>
        <dbReference type="EMBL" id="KAF8480445.1"/>
    </source>
</evidence>
<dbReference type="Pfam" id="PF05216">
    <property type="entry name" value="UNC-50"/>
    <property type="match status" value="1"/>
</dbReference>
<keyword evidence="3 7" id="KW-0812">Transmembrane</keyword>
<evidence type="ECO:0000256" key="6">
    <source>
        <dbReference type="SAM" id="MobiDB-lite"/>
    </source>
</evidence>
<dbReference type="AlphaFoldDB" id="A0A9P5MWN4"/>
<comment type="similarity">
    <text evidence="2">Belongs to the unc-50 family.</text>
</comment>
<evidence type="ECO:0000256" key="5">
    <source>
        <dbReference type="ARBA" id="ARBA00023136"/>
    </source>
</evidence>
<proteinExistence type="inferred from homology"/>
<dbReference type="PANTHER" id="PTHR12841">
    <property type="entry name" value="PROTEIN UNC-50 HOMOLOG"/>
    <property type="match status" value="1"/>
</dbReference>
<dbReference type="PANTHER" id="PTHR12841:SF6">
    <property type="entry name" value="PROTEIN UNC-50 HOMOLOG"/>
    <property type="match status" value="1"/>
</dbReference>
<evidence type="ECO:0000313" key="9">
    <source>
        <dbReference type="Proteomes" id="UP000759537"/>
    </source>
</evidence>
<dbReference type="Proteomes" id="UP000759537">
    <property type="component" value="Unassembled WGS sequence"/>
</dbReference>
<reference evidence="8" key="2">
    <citation type="journal article" date="2020" name="Nat. Commun.">
        <title>Large-scale genome sequencing of mycorrhizal fungi provides insights into the early evolution of symbiotic traits.</title>
        <authorList>
            <person name="Miyauchi S."/>
            <person name="Kiss E."/>
            <person name="Kuo A."/>
            <person name="Drula E."/>
            <person name="Kohler A."/>
            <person name="Sanchez-Garcia M."/>
            <person name="Morin E."/>
            <person name="Andreopoulos B."/>
            <person name="Barry K.W."/>
            <person name="Bonito G."/>
            <person name="Buee M."/>
            <person name="Carver A."/>
            <person name="Chen C."/>
            <person name="Cichocki N."/>
            <person name="Clum A."/>
            <person name="Culley D."/>
            <person name="Crous P.W."/>
            <person name="Fauchery L."/>
            <person name="Girlanda M."/>
            <person name="Hayes R.D."/>
            <person name="Keri Z."/>
            <person name="LaButti K."/>
            <person name="Lipzen A."/>
            <person name="Lombard V."/>
            <person name="Magnuson J."/>
            <person name="Maillard F."/>
            <person name="Murat C."/>
            <person name="Nolan M."/>
            <person name="Ohm R.A."/>
            <person name="Pangilinan J."/>
            <person name="Pereira M.F."/>
            <person name="Perotto S."/>
            <person name="Peter M."/>
            <person name="Pfister S."/>
            <person name="Riley R."/>
            <person name="Sitrit Y."/>
            <person name="Stielow J.B."/>
            <person name="Szollosi G."/>
            <person name="Zifcakova L."/>
            <person name="Stursova M."/>
            <person name="Spatafora J.W."/>
            <person name="Tedersoo L."/>
            <person name="Vaario L.M."/>
            <person name="Yamada A."/>
            <person name="Yan M."/>
            <person name="Wang P."/>
            <person name="Xu J."/>
            <person name="Bruns T."/>
            <person name="Baldrian P."/>
            <person name="Vilgalys R."/>
            <person name="Dunand C."/>
            <person name="Henrissat B."/>
            <person name="Grigoriev I.V."/>
            <person name="Hibbett D."/>
            <person name="Nagy L.G."/>
            <person name="Martin F.M."/>
        </authorList>
    </citation>
    <scope>NUCLEOTIDE SEQUENCE</scope>
    <source>
        <strain evidence="8">Prilba</strain>
    </source>
</reference>
<comment type="subcellular location">
    <subcellularLocation>
        <location evidence="1">Membrane</location>
        <topology evidence="1">Multi-pass membrane protein</topology>
    </subcellularLocation>
</comment>
<keyword evidence="5 7" id="KW-0472">Membrane</keyword>
<evidence type="ECO:0000256" key="3">
    <source>
        <dbReference type="ARBA" id="ARBA00022692"/>
    </source>
</evidence>
<feature type="compositionally biased region" description="Polar residues" evidence="6">
    <location>
        <begin position="7"/>
        <end position="20"/>
    </location>
</feature>
<sequence>MALLPTTAGTPQNGSSSRASQSVTNRLPVIFRRLFKFQQMDFEVAAWQLTYLCIAPKRVYRNVYFHKQTKNTWARDDPAILILIAGGMFAAAIAWSVFWSYGLYDTIRLVFLMVSRDFLLVGVISATLLWLFANRALLSPPSHSTPADTAVEWAYAFDVHTNAFFPLYLTLYVAQLFLVPVILKTNWVCLWVGNTFYLVAFAQYIYGVYLGLNALPFLIRTELLLAPLLPLFVGYIVSLLGFNVGRWVLNAYLGL</sequence>
<protein>
    <submittedName>
        <fullName evidence="8">UNC-50-like protein</fullName>
    </submittedName>
</protein>
<accession>A0A9P5MWN4</accession>
<dbReference type="GO" id="GO:0000139">
    <property type="term" value="C:Golgi membrane"/>
    <property type="evidence" value="ECO:0007669"/>
    <property type="project" value="TreeGrafter"/>
</dbReference>
<gene>
    <name evidence="8" type="ORF">DFH94DRAFT_742960</name>
</gene>
<feature type="transmembrane region" description="Helical" evidence="7">
    <location>
        <begin position="195"/>
        <end position="219"/>
    </location>
</feature>
<dbReference type="OrthoDB" id="10027013at2759"/>
<name>A0A9P5MWN4_9AGAM</name>
<comment type="caution">
    <text evidence="8">The sequence shown here is derived from an EMBL/GenBank/DDBJ whole genome shotgun (WGS) entry which is preliminary data.</text>
</comment>
<organism evidence="8 9">
    <name type="scientific">Russula ochroleuca</name>
    <dbReference type="NCBI Taxonomy" id="152965"/>
    <lineage>
        <taxon>Eukaryota</taxon>
        <taxon>Fungi</taxon>
        <taxon>Dikarya</taxon>
        <taxon>Basidiomycota</taxon>
        <taxon>Agaricomycotina</taxon>
        <taxon>Agaricomycetes</taxon>
        <taxon>Russulales</taxon>
        <taxon>Russulaceae</taxon>
        <taxon>Russula</taxon>
    </lineage>
</organism>
<feature type="transmembrane region" description="Helical" evidence="7">
    <location>
        <begin position="225"/>
        <end position="249"/>
    </location>
</feature>
<dbReference type="EMBL" id="WHVB01000008">
    <property type="protein sequence ID" value="KAF8480445.1"/>
    <property type="molecule type" value="Genomic_DNA"/>
</dbReference>
<evidence type="ECO:0000256" key="7">
    <source>
        <dbReference type="SAM" id="Phobius"/>
    </source>
</evidence>
<reference evidence="8" key="1">
    <citation type="submission" date="2019-10" db="EMBL/GenBank/DDBJ databases">
        <authorList>
            <consortium name="DOE Joint Genome Institute"/>
            <person name="Kuo A."/>
            <person name="Miyauchi S."/>
            <person name="Kiss E."/>
            <person name="Drula E."/>
            <person name="Kohler A."/>
            <person name="Sanchez-Garcia M."/>
            <person name="Andreopoulos B."/>
            <person name="Barry K.W."/>
            <person name="Bonito G."/>
            <person name="Buee M."/>
            <person name="Carver A."/>
            <person name="Chen C."/>
            <person name="Cichocki N."/>
            <person name="Clum A."/>
            <person name="Culley D."/>
            <person name="Crous P.W."/>
            <person name="Fauchery L."/>
            <person name="Girlanda M."/>
            <person name="Hayes R."/>
            <person name="Keri Z."/>
            <person name="LaButti K."/>
            <person name="Lipzen A."/>
            <person name="Lombard V."/>
            <person name="Magnuson J."/>
            <person name="Maillard F."/>
            <person name="Morin E."/>
            <person name="Murat C."/>
            <person name="Nolan M."/>
            <person name="Ohm R."/>
            <person name="Pangilinan J."/>
            <person name="Pereira M."/>
            <person name="Perotto S."/>
            <person name="Peter M."/>
            <person name="Riley R."/>
            <person name="Sitrit Y."/>
            <person name="Stielow B."/>
            <person name="Szollosi G."/>
            <person name="Zifcakova L."/>
            <person name="Stursova M."/>
            <person name="Spatafora J.W."/>
            <person name="Tedersoo L."/>
            <person name="Vaario L.-M."/>
            <person name="Yamada A."/>
            <person name="Yan M."/>
            <person name="Wang P."/>
            <person name="Xu J."/>
            <person name="Bruns T."/>
            <person name="Baldrian P."/>
            <person name="Vilgalys R."/>
            <person name="Henrissat B."/>
            <person name="Grigoriev I.V."/>
            <person name="Hibbett D."/>
            <person name="Nagy L.G."/>
            <person name="Martin F.M."/>
        </authorList>
    </citation>
    <scope>NUCLEOTIDE SEQUENCE</scope>
    <source>
        <strain evidence="8">Prilba</strain>
    </source>
</reference>
<feature type="region of interest" description="Disordered" evidence="6">
    <location>
        <begin position="1"/>
        <end position="20"/>
    </location>
</feature>
<keyword evidence="4 7" id="KW-1133">Transmembrane helix</keyword>